<dbReference type="SUPFAM" id="SSF55729">
    <property type="entry name" value="Acyl-CoA N-acyltransferases (Nat)"/>
    <property type="match status" value="1"/>
</dbReference>
<evidence type="ECO:0000313" key="2">
    <source>
        <dbReference type="Proteomes" id="UP001555826"/>
    </source>
</evidence>
<sequence length="187" mass="21460">MPRATTVLDTTTTLTGDDLEQAWKVYELAFAGLATRAVQQHLMTREEFEEVCADERVFKYVVRDVDLDVLCGFATFSNDLSTVYQLSEAYYEQRWPRQFAERSIWYIGCVGVHPAYRSSGVFVTLVEAMCRVVHDNRGIASLDICRYNDERLALPRLIGRIVNSFGHETTGERLDEQTYWAYDFASA</sequence>
<dbReference type="Gene3D" id="3.40.630.30">
    <property type="match status" value="1"/>
</dbReference>
<evidence type="ECO:0000313" key="1">
    <source>
        <dbReference type="EMBL" id="MEW9265355.1"/>
    </source>
</evidence>
<proteinExistence type="predicted"/>
<dbReference type="RefSeq" id="WP_367638393.1">
    <property type="nucleotide sequence ID" value="NZ_JBFNQN010000007.1"/>
</dbReference>
<protein>
    <recommendedName>
        <fullName evidence="3">N-acetyltransferase domain-containing protein</fullName>
    </recommendedName>
</protein>
<organism evidence="1 2">
    <name type="scientific">Kineococcus endophyticus</name>
    <dbReference type="NCBI Taxonomy" id="1181883"/>
    <lineage>
        <taxon>Bacteria</taxon>
        <taxon>Bacillati</taxon>
        <taxon>Actinomycetota</taxon>
        <taxon>Actinomycetes</taxon>
        <taxon>Kineosporiales</taxon>
        <taxon>Kineosporiaceae</taxon>
        <taxon>Kineococcus</taxon>
    </lineage>
</organism>
<reference evidence="1 2" key="1">
    <citation type="submission" date="2024-07" db="EMBL/GenBank/DDBJ databases">
        <authorList>
            <person name="Thanompreechachai J."/>
            <person name="Duangmal K."/>
        </authorList>
    </citation>
    <scope>NUCLEOTIDE SEQUENCE [LARGE SCALE GENOMIC DNA]</scope>
    <source>
        <strain evidence="1 2">KCTC 19886</strain>
    </source>
</reference>
<comment type="caution">
    <text evidence="1">The sequence shown here is derived from an EMBL/GenBank/DDBJ whole genome shotgun (WGS) entry which is preliminary data.</text>
</comment>
<dbReference type="InterPro" id="IPR016181">
    <property type="entry name" value="Acyl_CoA_acyltransferase"/>
</dbReference>
<gene>
    <name evidence="1" type="ORF">AB1207_11400</name>
</gene>
<dbReference type="Proteomes" id="UP001555826">
    <property type="component" value="Unassembled WGS sequence"/>
</dbReference>
<keyword evidence="2" id="KW-1185">Reference proteome</keyword>
<dbReference type="EMBL" id="JBFNQN010000007">
    <property type="protein sequence ID" value="MEW9265355.1"/>
    <property type="molecule type" value="Genomic_DNA"/>
</dbReference>
<accession>A0ABV3P6V0</accession>
<evidence type="ECO:0008006" key="3">
    <source>
        <dbReference type="Google" id="ProtNLM"/>
    </source>
</evidence>
<name>A0ABV3P6V0_9ACTN</name>